<comment type="caution">
    <text evidence="1">The sequence shown here is derived from an EMBL/GenBank/DDBJ whole genome shotgun (WGS) entry which is preliminary data.</text>
</comment>
<dbReference type="AlphaFoldDB" id="A0A9P7AL72"/>
<proteinExistence type="predicted"/>
<dbReference type="RefSeq" id="XP_041157603.1">
    <property type="nucleotide sequence ID" value="XM_041303519.1"/>
</dbReference>
<dbReference type="Proteomes" id="UP000719766">
    <property type="component" value="Unassembled WGS sequence"/>
</dbReference>
<reference evidence="1" key="1">
    <citation type="journal article" date="2020" name="New Phytol.">
        <title>Comparative genomics reveals dynamic genome evolution in host specialist ectomycorrhizal fungi.</title>
        <authorList>
            <person name="Lofgren L.A."/>
            <person name="Nguyen N.H."/>
            <person name="Vilgalys R."/>
            <person name="Ruytinx J."/>
            <person name="Liao H.L."/>
            <person name="Branco S."/>
            <person name="Kuo A."/>
            <person name="LaButti K."/>
            <person name="Lipzen A."/>
            <person name="Andreopoulos W."/>
            <person name="Pangilinan J."/>
            <person name="Riley R."/>
            <person name="Hundley H."/>
            <person name="Na H."/>
            <person name="Barry K."/>
            <person name="Grigoriev I.V."/>
            <person name="Stajich J.E."/>
            <person name="Kennedy P.G."/>
        </authorList>
    </citation>
    <scope>NUCLEOTIDE SEQUENCE</scope>
    <source>
        <strain evidence="1">S12</strain>
    </source>
</reference>
<evidence type="ECO:0000313" key="2">
    <source>
        <dbReference type="Proteomes" id="UP000719766"/>
    </source>
</evidence>
<dbReference type="GeneID" id="64597283"/>
<accession>A0A9P7AL72</accession>
<name>A0A9P7AL72_9AGAM</name>
<protein>
    <submittedName>
        <fullName evidence="1">Uncharacterized protein</fullName>
    </submittedName>
</protein>
<dbReference type="EMBL" id="JABBWE010000048">
    <property type="protein sequence ID" value="KAG1790649.1"/>
    <property type="molecule type" value="Genomic_DNA"/>
</dbReference>
<sequence length="127" mass="14369">MLPLPSTFPIRLQLIQALPCCAHTISTPHMTRYVCVISYHFGFLSDIFPFVETIIQCCDCLLDDLSVLSLPDFDVQGCVLSRRALTMLSVGMPVRFSTKAHRASSRSFLIENKSEQQLFDERKPKST</sequence>
<organism evidence="1 2">
    <name type="scientific">Suillus plorans</name>
    <dbReference type="NCBI Taxonomy" id="116603"/>
    <lineage>
        <taxon>Eukaryota</taxon>
        <taxon>Fungi</taxon>
        <taxon>Dikarya</taxon>
        <taxon>Basidiomycota</taxon>
        <taxon>Agaricomycotina</taxon>
        <taxon>Agaricomycetes</taxon>
        <taxon>Agaricomycetidae</taxon>
        <taxon>Boletales</taxon>
        <taxon>Suillineae</taxon>
        <taxon>Suillaceae</taxon>
        <taxon>Suillus</taxon>
    </lineage>
</organism>
<keyword evidence="2" id="KW-1185">Reference proteome</keyword>
<gene>
    <name evidence="1" type="ORF">HD556DRAFT_1389762</name>
</gene>
<evidence type="ECO:0000313" key="1">
    <source>
        <dbReference type="EMBL" id="KAG1790649.1"/>
    </source>
</evidence>